<dbReference type="InterPro" id="IPR004919">
    <property type="entry name" value="GmrSD_N"/>
</dbReference>
<feature type="domain" description="GmrSD restriction endonucleases N-terminal" evidence="1">
    <location>
        <begin position="21"/>
        <end position="182"/>
    </location>
</feature>
<sequence>MDSIIKYLFNEKYNNDFILDIIYGVNDDNIFYPIDGQQRLTTLFLFHWYIYNCLKEDRTFLSNFSYETRITSANFLSLINSNKINIDFDKDIISNQITSNISFLNYYRKDPTVNGILLVLDEIHKKIQPYIKAVNNKEDIIIRLNNIKFFKLDIKGDYDDLYIKMNSRGKQLTDFEIFKSKIEKFLSENNNGFDEKIDIDWTNFIWDFIKEDINNKDEGYRVDDLFMKLFQFIFEMLYYSQIEIVGKVEDIKKLEIEESSLDFFELFFIHIYDNEKKEYLNKLKVNSIKNEKDQKTTLNKNINFIINIFDILSSLGKCKLETLFNDIFYYNNESENDEDKYNKICTFDDNLNVFNNDNNLFEFTTIRKRILIFSVFKILNYEYLKNKENIIDINNIKNTCFNQLRLIINLLYNTNNLSNNIYYQMKLIDRIIKEDEITVIKDQLDKEKKIENTLFTNDLIESEKRKLDILKYSTDYIKQRIYACENNVFLQGNIDFLLDNRGN</sequence>
<reference evidence="2 3" key="1">
    <citation type="submission" date="2016-08" db="EMBL/GenBank/DDBJ databases">
        <title>Characterization and recognition of Brachyspira hampsonii sp. nov., a novel intestinal spirochete that is pathogenic to pigs.</title>
        <authorList>
            <person name="Mirajkar N."/>
            <person name="La T."/>
            <person name="Phillips N."/>
            <person name="Hampson D."/>
            <person name="Gebhart C."/>
        </authorList>
    </citation>
    <scope>NUCLEOTIDE SEQUENCE [LARGE SCALE GENOMIC DNA]</scope>
    <source>
        <strain evidence="2 3">P280/1</strain>
    </source>
</reference>
<proteinExistence type="predicted"/>
<comment type="caution">
    <text evidence="2">The sequence shown here is derived from an EMBL/GenBank/DDBJ whole genome shotgun (WGS) entry which is preliminary data.</text>
</comment>
<gene>
    <name evidence="2" type="ORF">BFL38_02665</name>
</gene>
<organism evidence="2 3">
    <name type="scientific">Brachyspira hampsonii</name>
    <dbReference type="NCBI Taxonomy" id="1287055"/>
    <lineage>
        <taxon>Bacteria</taxon>
        <taxon>Pseudomonadati</taxon>
        <taxon>Spirochaetota</taxon>
        <taxon>Spirochaetia</taxon>
        <taxon>Brachyspirales</taxon>
        <taxon>Brachyspiraceae</taxon>
        <taxon>Brachyspira</taxon>
    </lineage>
</organism>
<name>A0A1E5NBW0_9SPIR</name>
<dbReference type="RefSeq" id="WP_069726980.1">
    <property type="nucleotide sequence ID" value="NZ_MDCO01000012.1"/>
</dbReference>
<dbReference type="Proteomes" id="UP000095247">
    <property type="component" value="Unassembled WGS sequence"/>
</dbReference>
<evidence type="ECO:0000313" key="2">
    <source>
        <dbReference type="EMBL" id="OEJ13669.1"/>
    </source>
</evidence>
<dbReference type="EMBL" id="MDCO01000012">
    <property type="protein sequence ID" value="OEJ13669.1"/>
    <property type="molecule type" value="Genomic_DNA"/>
</dbReference>
<dbReference type="AlphaFoldDB" id="A0A1E5NBW0"/>
<accession>A0A1E5NBW0</accession>
<evidence type="ECO:0000259" key="1">
    <source>
        <dbReference type="Pfam" id="PF03235"/>
    </source>
</evidence>
<dbReference type="Pfam" id="PF03235">
    <property type="entry name" value="GmrSD_N"/>
    <property type="match status" value="1"/>
</dbReference>
<protein>
    <recommendedName>
        <fullName evidence="1">GmrSD restriction endonucleases N-terminal domain-containing protein</fullName>
    </recommendedName>
</protein>
<evidence type="ECO:0000313" key="3">
    <source>
        <dbReference type="Proteomes" id="UP000095247"/>
    </source>
</evidence>